<dbReference type="SUPFAM" id="SSF89392">
    <property type="entry name" value="Prokaryotic lipoproteins and lipoprotein localization factors"/>
    <property type="match status" value="1"/>
</dbReference>
<evidence type="ECO:0000256" key="1">
    <source>
        <dbReference type="SAM" id="MobiDB-lite"/>
    </source>
</evidence>
<proteinExistence type="predicted"/>
<protein>
    <recommendedName>
        <fullName evidence="5">Lipoprotein</fullName>
    </recommendedName>
</protein>
<dbReference type="KEGG" id="srn:A4G23_02555"/>
<dbReference type="PROSITE" id="PS51257">
    <property type="entry name" value="PROKAR_LIPOPROTEIN"/>
    <property type="match status" value="1"/>
</dbReference>
<accession>A0A1D8G2N2</accession>
<evidence type="ECO:0000256" key="2">
    <source>
        <dbReference type="SAM" id="SignalP"/>
    </source>
</evidence>
<feature type="chain" id="PRO_5009107054" description="Lipoprotein" evidence="2">
    <location>
        <begin position="29"/>
        <end position="318"/>
    </location>
</feature>
<dbReference type="AlphaFoldDB" id="A0A1D8G2N2"/>
<evidence type="ECO:0008006" key="5">
    <source>
        <dbReference type="Google" id="ProtNLM"/>
    </source>
</evidence>
<reference evidence="3 4" key="1">
    <citation type="submission" date="2016-09" db="EMBL/GenBank/DDBJ databases">
        <title>Streptomyces rubrolavendulae MJM4426 Genome sequencing and assembly.</title>
        <authorList>
            <person name="Kim J.-G."/>
        </authorList>
    </citation>
    <scope>NUCLEOTIDE SEQUENCE [LARGE SCALE GENOMIC DNA]</scope>
    <source>
        <strain evidence="3 4">MJM4426</strain>
    </source>
</reference>
<organism evidence="3 4">
    <name type="scientific">Streptomyces rubrolavendulae</name>
    <dbReference type="NCBI Taxonomy" id="285473"/>
    <lineage>
        <taxon>Bacteria</taxon>
        <taxon>Bacillati</taxon>
        <taxon>Actinomycetota</taxon>
        <taxon>Actinomycetes</taxon>
        <taxon>Kitasatosporales</taxon>
        <taxon>Streptomycetaceae</taxon>
        <taxon>Streptomyces</taxon>
    </lineage>
</organism>
<name>A0A1D8G2N2_9ACTN</name>
<keyword evidence="4" id="KW-1185">Reference proteome</keyword>
<dbReference type="PATRIC" id="fig|285473.5.peg.2676"/>
<dbReference type="EMBL" id="CP017316">
    <property type="protein sequence ID" value="AOT59712.1"/>
    <property type="molecule type" value="Genomic_DNA"/>
</dbReference>
<dbReference type="InterPro" id="IPR029046">
    <property type="entry name" value="LolA/LolB/LppX"/>
</dbReference>
<evidence type="ECO:0000313" key="3">
    <source>
        <dbReference type="EMBL" id="AOT59712.1"/>
    </source>
</evidence>
<dbReference type="Proteomes" id="UP000095349">
    <property type="component" value="Chromosome"/>
</dbReference>
<keyword evidence="2" id="KW-0732">Signal</keyword>
<sequence>MAMVVHRRTRAVGADAVTATAAMVAAVAAVLAGCSPGGGAGAVRPPAGKVVAGPVDAGEDGAADAGGSGPAGAGEAGEAGAGEVGGGPLGAVRAAPDLLARSGTSRARTALEMVTGGTRLTIEGEGGYDFRAGHGRVRVLLPEDGDRPRRAITELFTPGALYMKDRGAGVPADKWVRVDTTTLQDGNLVTGGATDPGAAAELLRAARKVTYVGRVRVGGVRVAHYRGTTDIGAAARAAAPWARGALVAAAKGFVTDTVPFDAYLDEAGRLRKVRHRFSFANGEREVEVASTTELYAFGAEVEVWLPPRAHIYTGRIST</sequence>
<feature type="compositionally biased region" description="Gly residues" evidence="1">
    <location>
        <begin position="64"/>
        <end position="87"/>
    </location>
</feature>
<gene>
    <name evidence="3" type="ORF">A4G23_02555</name>
</gene>
<feature type="signal peptide" evidence="2">
    <location>
        <begin position="1"/>
        <end position="28"/>
    </location>
</feature>
<evidence type="ECO:0000313" key="4">
    <source>
        <dbReference type="Proteomes" id="UP000095349"/>
    </source>
</evidence>
<dbReference type="Gene3D" id="2.50.20.20">
    <property type="match status" value="1"/>
</dbReference>
<feature type="region of interest" description="Disordered" evidence="1">
    <location>
        <begin position="53"/>
        <end position="87"/>
    </location>
</feature>